<dbReference type="SMART" id="SM00861">
    <property type="entry name" value="Transket_pyr"/>
    <property type="match status" value="1"/>
</dbReference>
<keyword evidence="3" id="KW-1185">Reference proteome</keyword>
<organism evidence="2 3">
    <name type="scientific">Fannyhessea vaginae PB189-T1-4</name>
    <dbReference type="NCBI Taxonomy" id="866774"/>
    <lineage>
        <taxon>Bacteria</taxon>
        <taxon>Bacillati</taxon>
        <taxon>Actinomycetota</taxon>
        <taxon>Coriobacteriia</taxon>
        <taxon>Coriobacteriales</taxon>
        <taxon>Atopobiaceae</taxon>
        <taxon>Fannyhessea</taxon>
    </lineage>
</organism>
<dbReference type="InterPro" id="IPR029061">
    <property type="entry name" value="THDP-binding"/>
</dbReference>
<dbReference type="InterPro" id="IPR051157">
    <property type="entry name" value="PDH/Transketolase"/>
</dbReference>
<dbReference type="RefSeq" id="WP_006303860.1">
    <property type="nucleotide sequence ID" value="NZ_AEDQ01000016.1"/>
</dbReference>
<dbReference type="EMBL" id="AEDQ01000016">
    <property type="protein sequence ID" value="EFL44454.1"/>
    <property type="molecule type" value="Genomic_DNA"/>
</dbReference>
<evidence type="ECO:0000313" key="2">
    <source>
        <dbReference type="EMBL" id="EFL44454.1"/>
    </source>
</evidence>
<accession>A0ABN0B126</accession>
<evidence type="ECO:0000313" key="3">
    <source>
        <dbReference type="Proteomes" id="UP000004431"/>
    </source>
</evidence>
<dbReference type="SUPFAM" id="SSF52518">
    <property type="entry name" value="Thiamin diphosphate-binding fold (THDP-binding)"/>
    <property type="match status" value="1"/>
</dbReference>
<gene>
    <name evidence="2" type="ORF">HMPREF9248_0406</name>
</gene>
<dbReference type="Gene3D" id="3.40.50.970">
    <property type="match status" value="1"/>
</dbReference>
<dbReference type="InterPro" id="IPR033248">
    <property type="entry name" value="Transketolase_C"/>
</dbReference>
<dbReference type="Pfam" id="PF02780">
    <property type="entry name" value="Transketolase_C"/>
    <property type="match status" value="1"/>
</dbReference>
<dbReference type="SUPFAM" id="SSF52922">
    <property type="entry name" value="TK C-terminal domain-like"/>
    <property type="match status" value="1"/>
</dbReference>
<dbReference type="Proteomes" id="UP000004431">
    <property type="component" value="Unassembled WGS sequence"/>
</dbReference>
<dbReference type="CDD" id="cd07033">
    <property type="entry name" value="TPP_PYR_DXS_TK_like"/>
    <property type="match status" value="1"/>
</dbReference>
<sequence length="319" mass="34385">MATRAHDFGAKGTAYRDAVVHTLLELMEHNDKVLCLDADLGGASGTLAIAKERPSQFIDLGIAEQNMMGMAAGMSSEGYIPFCHTFGPFATRRCFDQIFLAGGYSHNTINIWGSDPGFTAGANGGTHTTWEDVALMRMIPQSVVVDAADAVQMAWILKEFASRPGVNYVRSGRKDAYKIYEEGSTFELGRGTILREGTDVLIVSAGQLLKDAMDAANTLADEGVSVELIDMFCIKPFDTELLLSEAAGKKAVVTFENHSIEGGLGSICAETLMEAGVHVPFKRHGVYEEFGQVGTASWLQAAFHLTSDDLVHTVHTLLA</sequence>
<dbReference type="Gene3D" id="3.40.50.920">
    <property type="match status" value="1"/>
</dbReference>
<reference evidence="2 3" key="1">
    <citation type="submission" date="2010-08" db="EMBL/GenBank/DDBJ databases">
        <authorList>
            <person name="Durkin A.S."/>
            <person name="Madupu R."/>
            <person name="Torralba M."/>
            <person name="Gillis M."/>
            <person name="Methe B."/>
            <person name="Sutton G."/>
            <person name="Nelson K.E."/>
        </authorList>
    </citation>
    <scope>NUCLEOTIDE SEQUENCE [LARGE SCALE GENOMIC DNA]</scope>
    <source>
        <strain evidence="2 3">PB189-T1-4</strain>
    </source>
</reference>
<proteinExistence type="predicted"/>
<dbReference type="PANTHER" id="PTHR43825">
    <property type="entry name" value="PYRUVATE DEHYDROGENASE E1 COMPONENT"/>
    <property type="match status" value="1"/>
</dbReference>
<comment type="caution">
    <text evidence="2">The sequence shown here is derived from an EMBL/GenBank/DDBJ whole genome shotgun (WGS) entry which is preliminary data.</text>
</comment>
<dbReference type="PANTHER" id="PTHR43825:SF1">
    <property type="entry name" value="TRANSKETOLASE-LIKE PYRIMIDINE-BINDING DOMAIN-CONTAINING PROTEIN"/>
    <property type="match status" value="1"/>
</dbReference>
<feature type="domain" description="Transketolase-like pyrimidine-binding" evidence="1">
    <location>
        <begin position="13"/>
        <end position="179"/>
    </location>
</feature>
<name>A0ABN0B126_9ACTN</name>
<protein>
    <submittedName>
        <fullName evidence="2">Transketolase, C-terminal domain protein</fullName>
    </submittedName>
</protein>
<evidence type="ECO:0000259" key="1">
    <source>
        <dbReference type="SMART" id="SM00861"/>
    </source>
</evidence>
<dbReference type="InterPro" id="IPR005475">
    <property type="entry name" value="Transketolase-like_Pyr-bd"/>
</dbReference>
<dbReference type="InterPro" id="IPR009014">
    <property type="entry name" value="Transketo_C/PFOR_II"/>
</dbReference>
<dbReference type="Pfam" id="PF02779">
    <property type="entry name" value="Transket_pyr"/>
    <property type="match status" value="1"/>
</dbReference>